<dbReference type="InterPro" id="IPR026906">
    <property type="entry name" value="LRR_5"/>
</dbReference>
<feature type="compositionally biased region" description="Low complexity" evidence="1">
    <location>
        <begin position="755"/>
        <end position="784"/>
    </location>
</feature>
<dbReference type="EMBL" id="JBBMEX010000001">
    <property type="protein sequence ID" value="MEQ2556450.1"/>
    <property type="molecule type" value="Genomic_DNA"/>
</dbReference>
<dbReference type="InterPro" id="IPR032675">
    <property type="entry name" value="LRR_dom_sf"/>
</dbReference>
<accession>A0ABV1HAE3</accession>
<dbReference type="Gene3D" id="2.160.20.110">
    <property type="match status" value="2"/>
</dbReference>
<gene>
    <name evidence="2" type="ORF">WMO43_00960</name>
</gene>
<evidence type="ECO:0000313" key="3">
    <source>
        <dbReference type="Proteomes" id="UP001454489"/>
    </source>
</evidence>
<dbReference type="Proteomes" id="UP001454489">
    <property type="component" value="Unassembled WGS sequence"/>
</dbReference>
<keyword evidence="3" id="KW-1185">Reference proteome</keyword>
<dbReference type="Gene3D" id="3.80.10.10">
    <property type="entry name" value="Ribonuclease Inhibitor"/>
    <property type="match status" value="1"/>
</dbReference>
<dbReference type="Pfam" id="PF13306">
    <property type="entry name" value="LRR_5"/>
    <property type="match status" value="1"/>
</dbReference>
<sequence>MKKRRFTEKKSISSVFSLFLAFALMVTSVLGSSLGTLEVQAAEGTLSGSGTYNDPYIIEDAADLKAFAALLDGKSENIGLCAKVADGVTSIDVSDATWQPMPANVKDTEGKDLGYIGVFDGNGATINLNVDKSEQNAGLFSIIGVGGEVKNVTTEGNVIGRSHVGGICGTNKGTISDCNNKANVKSRNSMAGGIAGYCESSGKIQFSGAMTNSGKINSNGSIGGIVGECKGSIEGAGELQNTGVIDGGMYYQSTGGIAGKLGDAAALKVTGEVRNTAEVSGATYTGGIVGCLAPSSGDPIQIQAGSILNTGNVTGSYAGNSIGGVIGYIPGKAEISAMTGDIRNTGAVKGPNTIGGVFGYCTSTTVTAAGDIVNTGEVAGNPSGNEIGGIVGKLNESQLIAVGGEIRNESSVTGATQVGGVAGRCDRNRTDSPIRAYGDIVNQGKISTTNAGNVGGIVGSYNCKEGIVSDTGVIKNEGAVEGIDTYVGGIVGSYNIAASTGAVQKCINTGDVTASKGKQVGGLFGYVSITSSTEEYRNIENSYSTGQVNITDATDATDSRNGTLVGGFNGNKIKNCYDTVTDALPMLGTTAYCQGAENCYRMSEDASVTEPEGVAVKTKAEFASGEVAYLLDGTGEKRAEAPVWGQNIGTDESPVLGGAAVYKDGDVYANAEHTYDVTYTWSADKKSCTAKQNCRFCGIEGAKETVAAAYSIKKQATEQAEGIGLYTAVFKNGLFTTQTAEVKIAKLPPKPSQPTNPSNPSNPTNPSDPSKPTNPSNPSNPTKPTDNKKKPAAKGTTLKDNNGATYKVTGAKVKNPTVTYVKPKKNVKKVSIPATITVKGVKYQVTAVSKDAFKNNKKVTQVTIDKNVNNIGKNAFYGCKNLKKVIIKTTKLTKKTVGKNAFKGIHKKATIKVPKKKLNAYKKLLKNAGMNKSVKVVKIK</sequence>
<evidence type="ECO:0000313" key="2">
    <source>
        <dbReference type="EMBL" id="MEQ2556450.1"/>
    </source>
</evidence>
<dbReference type="RefSeq" id="WP_353529411.1">
    <property type="nucleotide sequence ID" value="NZ_JBBMEX010000001.1"/>
</dbReference>
<feature type="region of interest" description="Disordered" evidence="1">
    <location>
        <begin position="747"/>
        <end position="803"/>
    </location>
</feature>
<proteinExistence type="predicted"/>
<reference evidence="2 3" key="1">
    <citation type="submission" date="2024-03" db="EMBL/GenBank/DDBJ databases">
        <title>Human intestinal bacterial collection.</title>
        <authorList>
            <person name="Pauvert C."/>
            <person name="Hitch T.C.A."/>
            <person name="Clavel T."/>
        </authorList>
    </citation>
    <scope>NUCLEOTIDE SEQUENCE [LARGE SCALE GENOMIC DNA]</scope>
    <source>
        <strain evidence="2 3">CLA-AA-H185</strain>
    </source>
</reference>
<organism evidence="2 3">
    <name type="scientific">Maccoyibacter intestinihominis</name>
    <dbReference type="NCBI Taxonomy" id="3133499"/>
    <lineage>
        <taxon>Bacteria</taxon>
        <taxon>Bacillati</taxon>
        <taxon>Bacillota</taxon>
        <taxon>Clostridia</taxon>
        <taxon>Lachnospirales</taxon>
        <taxon>Lachnospiraceae</taxon>
        <taxon>Maccoyibacter</taxon>
    </lineage>
</organism>
<comment type="caution">
    <text evidence="2">The sequence shown here is derived from an EMBL/GenBank/DDBJ whole genome shotgun (WGS) entry which is preliminary data.</text>
</comment>
<evidence type="ECO:0000256" key="1">
    <source>
        <dbReference type="SAM" id="MobiDB-lite"/>
    </source>
</evidence>
<protein>
    <submittedName>
        <fullName evidence="2">Leucine-rich repeat protein</fullName>
    </submittedName>
</protein>
<name>A0ABV1HAE3_9FIRM</name>